<dbReference type="STRING" id="716816.BST96_07760"/>
<dbReference type="OrthoDB" id="5741301at2"/>
<organism evidence="1 2">
    <name type="scientific">Oceanicoccus sagamiensis</name>
    <dbReference type="NCBI Taxonomy" id="716816"/>
    <lineage>
        <taxon>Bacteria</taxon>
        <taxon>Pseudomonadati</taxon>
        <taxon>Pseudomonadota</taxon>
        <taxon>Gammaproteobacteria</taxon>
        <taxon>Cellvibrionales</taxon>
        <taxon>Spongiibacteraceae</taxon>
        <taxon>Oceanicoccus</taxon>
    </lineage>
</organism>
<evidence type="ECO:0000313" key="2">
    <source>
        <dbReference type="Proteomes" id="UP000193450"/>
    </source>
</evidence>
<accession>A0A1X9NC61</accession>
<gene>
    <name evidence="1" type="ORF">BST96_07760</name>
</gene>
<evidence type="ECO:0000313" key="1">
    <source>
        <dbReference type="EMBL" id="ARN74022.1"/>
    </source>
</evidence>
<sequence length="101" mass="10964">MASSLFKLSWLIAIALILLSLFAFLSYSKSGEVRNTLSGQIKKCEVLRGSSTEPLSHATIEDQTGNYIIASVADCKAGADVTIFIQRGALYFNTVFAAERL</sequence>
<protein>
    <submittedName>
        <fullName evidence="1">Uncharacterized protein</fullName>
    </submittedName>
</protein>
<reference evidence="1 2" key="1">
    <citation type="submission" date="2016-11" db="EMBL/GenBank/DDBJ databases">
        <title>Trade-off between light-utilization and light-protection in marine flavobacteria.</title>
        <authorList>
            <person name="Kumagai Y."/>
        </authorList>
    </citation>
    <scope>NUCLEOTIDE SEQUENCE [LARGE SCALE GENOMIC DNA]</scope>
    <source>
        <strain evidence="1 2">NBRC 107125</strain>
    </source>
</reference>
<dbReference type="Proteomes" id="UP000193450">
    <property type="component" value="Chromosome"/>
</dbReference>
<proteinExistence type="predicted"/>
<dbReference type="RefSeq" id="WP_085758153.1">
    <property type="nucleotide sequence ID" value="NZ_CP019343.1"/>
</dbReference>
<dbReference type="KEGG" id="osg:BST96_07760"/>
<dbReference type="EMBL" id="CP019343">
    <property type="protein sequence ID" value="ARN74022.1"/>
    <property type="molecule type" value="Genomic_DNA"/>
</dbReference>
<dbReference type="AlphaFoldDB" id="A0A1X9NC61"/>
<keyword evidence="2" id="KW-1185">Reference proteome</keyword>
<name>A0A1X9NC61_9GAMM</name>